<dbReference type="Proteomes" id="UP000198727">
    <property type="component" value="Unassembled WGS sequence"/>
</dbReference>
<evidence type="ECO:0000256" key="5">
    <source>
        <dbReference type="PIRSR" id="PIRSR606710-2"/>
    </source>
</evidence>
<feature type="chain" id="PRO_5038879426" evidence="6">
    <location>
        <begin position="23"/>
        <end position="648"/>
    </location>
</feature>
<dbReference type="SUPFAM" id="SSF75005">
    <property type="entry name" value="Arabinanase/levansucrase/invertase"/>
    <property type="match status" value="1"/>
</dbReference>
<dbReference type="EMBL" id="FOWW01000012">
    <property type="protein sequence ID" value="SFQ66400.1"/>
    <property type="molecule type" value="Genomic_DNA"/>
</dbReference>
<evidence type="ECO:0000313" key="7">
    <source>
        <dbReference type="EMBL" id="SFQ66400.1"/>
    </source>
</evidence>
<dbReference type="InterPro" id="IPR013517">
    <property type="entry name" value="FG-GAP"/>
</dbReference>
<gene>
    <name evidence="7" type="ORF">SAMN05421810_1126</name>
</gene>
<evidence type="ECO:0000256" key="4">
    <source>
        <dbReference type="ARBA" id="ARBA00023295"/>
    </source>
</evidence>
<protein>
    <submittedName>
        <fullName evidence="7">Repeat domain-containing protein</fullName>
    </submittedName>
</protein>
<dbReference type="Gene3D" id="2.115.10.20">
    <property type="entry name" value="Glycosyl hydrolase domain, family 43"/>
    <property type="match status" value="2"/>
</dbReference>
<keyword evidence="8" id="KW-1185">Reference proteome</keyword>
<evidence type="ECO:0000256" key="2">
    <source>
        <dbReference type="ARBA" id="ARBA00022729"/>
    </source>
</evidence>
<comment type="similarity">
    <text evidence="1">Belongs to the glycosyl hydrolase 43 family.</text>
</comment>
<dbReference type="GO" id="GO:0005975">
    <property type="term" value="P:carbohydrate metabolic process"/>
    <property type="evidence" value="ECO:0007669"/>
    <property type="project" value="InterPro"/>
</dbReference>
<dbReference type="PANTHER" id="PTHR46580">
    <property type="entry name" value="SENSOR KINASE-RELATED"/>
    <property type="match status" value="1"/>
</dbReference>
<evidence type="ECO:0000256" key="1">
    <source>
        <dbReference type="ARBA" id="ARBA00009865"/>
    </source>
</evidence>
<name>A0A1I6ACQ6_9PSEU</name>
<dbReference type="PANTHER" id="PTHR46580:SF2">
    <property type="entry name" value="MAM DOMAIN-CONTAINING PROTEIN"/>
    <property type="match status" value="1"/>
</dbReference>
<keyword evidence="3" id="KW-0378">Hydrolase</keyword>
<dbReference type="AlphaFoldDB" id="A0A1I6ACQ6"/>
<dbReference type="OrthoDB" id="9759709at2"/>
<dbReference type="GO" id="GO:0004553">
    <property type="term" value="F:hydrolase activity, hydrolyzing O-glycosyl compounds"/>
    <property type="evidence" value="ECO:0007669"/>
    <property type="project" value="InterPro"/>
</dbReference>
<dbReference type="SUPFAM" id="SSF69318">
    <property type="entry name" value="Integrin alpha N-terminal domain"/>
    <property type="match status" value="1"/>
</dbReference>
<accession>A0A1I6ACQ6</accession>
<sequence>MNRAVHGLLVAVLIVVSSLGSAGTGVAALDVPAPPEAGTAPQAPGLAAELPTVSAGTFFRVYDPSVGETQRWYYNDHTMIRDVATGTWHVYAITHPEPANPLDEKNFGHATAPSPSGPWTKRPFALTADPAAGESHIWAPHVIYDNGRYYMFYAAGTPDHAAYRMHLATSTDLNTWVRSSANPLFTDGFDGRDPMVTKVGTQWVMYYTATRTPQGGNHQVAYRTSTDLTHWSGKQVAFEHPRAGTVGGPTESPFVVWRGGWWYLFICCDSDYKDTRVYRSRDPFRFSVNDLAGRIHTHAAEVVTEPSGTTWVTGAGWGQGGLFLAPLRWSSPLAGVFTGSSADFTGDGRDDVVTFTHGPLADVYVAVSTGSGFSGSSKWHDFFSLDGETPLTGDFDGDGKDDIVTFTHGSGADVYVALSTGTGFAVARKWHDFFSLNGEVPAVGDVNGDAKDDIVTFTRNDLADVYVALSTGTGFTASAKWHDYFGLSGESPGVADVNGDGRSDIVTFTQGANADVYVALSTGTGFTTSTKWHDFFAVGLESPRLGDFNGDGAADIATFTNNGDGDVYVALSNRTGRFTDTGTKWHDFFALTTEFPYVGDFDDDGRTDLVTFTHNAGADVYTALSTGSGFGPGVRWHDYFGLPGETSL</sequence>
<keyword evidence="4" id="KW-0326">Glycosidase</keyword>
<dbReference type="Gene3D" id="2.130.10.130">
    <property type="entry name" value="Integrin alpha, N-terminal"/>
    <property type="match status" value="1"/>
</dbReference>
<dbReference type="STRING" id="587909.SAMN05421810_1126"/>
<feature type="site" description="Important for catalytic activity, responsible for pKa modulation of the active site Glu and correct orientation of both the proton donor and substrate" evidence="5">
    <location>
        <position position="193"/>
    </location>
</feature>
<dbReference type="Pfam" id="PF04616">
    <property type="entry name" value="Glyco_hydro_43"/>
    <property type="match status" value="1"/>
</dbReference>
<dbReference type="RefSeq" id="WP_092535770.1">
    <property type="nucleotide sequence ID" value="NZ_FOWW01000012.1"/>
</dbReference>
<dbReference type="Gene3D" id="2.40.128.340">
    <property type="match status" value="1"/>
</dbReference>
<dbReference type="Pfam" id="PF13517">
    <property type="entry name" value="FG-GAP_3"/>
    <property type="match status" value="3"/>
</dbReference>
<dbReference type="InterPro" id="IPR028994">
    <property type="entry name" value="Integrin_alpha_N"/>
</dbReference>
<organism evidence="7 8">
    <name type="scientific">Amycolatopsis arida</name>
    <dbReference type="NCBI Taxonomy" id="587909"/>
    <lineage>
        <taxon>Bacteria</taxon>
        <taxon>Bacillati</taxon>
        <taxon>Actinomycetota</taxon>
        <taxon>Actinomycetes</taxon>
        <taxon>Pseudonocardiales</taxon>
        <taxon>Pseudonocardiaceae</taxon>
        <taxon>Amycolatopsis</taxon>
    </lineage>
</organism>
<proteinExistence type="inferred from homology"/>
<keyword evidence="2 6" id="KW-0732">Signal</keyword>
<evidence type="ECO:0000256" key="3">
    <source>
        <dbReference type="ARBA" id="ARBA00022801"/>
    </source>
</evidence>
<dbReference type="InterPro" id="IPR023296">
    <property type="entry name" value="Glyco_hydro_beta-prop_sf"/>
</dbReference>
<evidence type="ECO:0000256" key="6">
    <source>
        <dbReference type="SAM" id="SignalP"/>
    </source>
</evidence>
<dbReference type="InterPro" id="IPR006710">
    <property type="entry name" value="Glyco_hydro_43"/>
</dbReference>
<feature type="signal peptide" evidence="6">
    <location>
        <begin position="1"/>
        <end position="22"/>
    </location>
</feature>
<evidence type="ECO:0000313" key="8">
    <source>
        <dbReference type="Proteomes" id="UP000198727"/>
    </source>
</evidence>
<reference evidence="8" key="1">
    <citation type="submission" date="2016-10" db="EMBL/GenBank/DDBJ databases">
        <authorList>
            <person name="Varghese N."/>
            <person name="Submissions S."/>
        </authorList>
    </citation>
    <scope>NUCLEOTIDE SEQUENCE [LARGE SCALE GENOMIC DNA]</scope>
    <source>
        <strain evidence="8">CGMCC 4.5579</strain>
    </source>
</reference>